<dbReference type="EMBL" id="BBMR01000003">
    <property type="protein sequence ID" value="GAL18476.1"/>
    <property type="molecule type" value="Genomic_DNA"/>
</dbReference>
<proteinExistence type="predicted"/>
<dbReference type="Proteomes" id="UP000029228">
    <property type="component" value="Unassembled WGS sequence"/>
</dbReference>
<keyword evidence="3" id="KW-1185">Reference proteome</keyword>
<dbReference type="STRING" id="990268.JCM19235_1899"/>
<organism evidence="2 3">
    <name type="scientific">Vibrio maritimus</name>
    <dbReference type="NCBI Taxonomy" id="990268"/>
    <lineage>
        <taxon>Bacteria</taxon>
        <taxon>Pseudomonadati</taxon>
        <taxon>Pseudomonadota</taxon>
        <taxon>Gammaproteobacteria</taxon>
        <taxon>Vibrionales</taxon>
        <taxon>Vibrionaceae</taxon>
        <taxon>Vibrio</taxon>
    </lineage>
</organism>
<reference evidence="2 3" key="2">
    <citation type="submission" date="2014-09" db="EMBL/GenBank/DDBJ databases">
        <authorList>
            <consortium name="NBRP consortium"/>
            <person name="Sawabe T."/>
            <person name="Meirelles P."/>
            <person name="Nakanishi M."/>
            <person name="Sayaka M."/>
            <person name="Hattori M."/>
            <person name="Ohkuma M."/>
        </authorList>
    </citation>
    <scope>NUCLEOTIDE SEQUENCE [LARGE SCALE GENOMIC DNA]</scope>
    <source>
        <strain evidence="3">JCM19235</strain>
    </source>
</reference>
<evidence type="ECO:0000256" key="1">
    <source>
        <dbReference type="SAM" id="Phobius"/>
    </source>
</evidence>
<keyword evidence="1" id="KW-0472">Membrane</keyword>
<evidence type="ECO:0000313" key="3">
    <source>
        <dbReference type="Proteomes" id="UP000029228"/>
    </source>
</evidence>
<keyword evidence="1" id="KW-1133">Transmembrane helix</keyword>
<name>A0A090RTA1_9VIBR</name>
<feature type="transmembrane region" description="Helical" evidence="1">
    <location>
        <begin position="18"/>
        <end position="37"/>
    </location>
</feature>
<sequence length="52" mass="5711">MSKLNQQLEQIHKPMDKVLLRALSLVLGFANAGLFMWSPEDYDAAIGASPHG</sequence>
<accession>A0A090RTA1</accession>
<comment type="caution">
    <text evidence="2">The sequence shown here is derived from an EMBL/GenBank/DDBJ whole genome shotgun (WGS) entry which is preliminary data.</text>
</comment>
<protein>
    <submittedName>
        <fullName evidence="2">Uncharacterized protein</fullName>
    </submittedName>
</protein>
<dbReference type="AlphaFoldDB" id="A0A090RTA1"/>
<reference evidence="2 3" key="1">
    <citation type="submission" date="2014-09" db="EMBL/GenBank/DDBJ databases">
        <title>Vibrio maritimus JCM 19235. (C45) whole genome shotgun sequence.</title>
        <authorList>
            <person name="Sawabe T."/>
            <person name="Meirelles P."/>
            <person name="Nakanishi M."/>
            <person name="Sayaka M."/>
            <person name="Hattori M."/>
            <person name="Ohkuma M."/>
        </authorList>
    </citation>
    <scope>NUCLEOTIDE SEQUENCE [LARGE SCALE GENOMIC DNA]</scope>
    <source>
        <strain evidence="3">JCM19235</strain>
    </source>
</reference>
<keyword evidence="1" id="KW-0812">Transmembrane</keyword>
<gene>
    <name evidence="2" type="ORF">JCM19235_1899</name>
</gene>
<evidence type="ECO:0000313" key="2">
    <source>
        <dbReference type="EMBL" id="GAL18476.1"/>
    </source>
</evidence>